<keyword evidence="2" id="KW-0732">Signal</keyword>
<evidence type="ECO:0000256" key="2">
    <source>
        <dbReference type="SAM" id="SignalP"/>
    </source>
</evidence>
<organism evidence="4 5">
    <name type="scientific">Nocardia jiangsuensis</name>
    <dbReference type="NCBI Taxonomy" id="1691563"/>
    <lineage>
        <taxon>Bacteria</taxon>
        <taxon>Bacillati</taxon>
        <taxon>Actinomycetota</taxon>
        <taxon>Actinomycetes</taxon>
        <taxon>Mycobacteriales</taxon>
        <taxon>Nocardiaceae</taxon>
        <taxon>Nocardia</taxon>
    </lineage>
</organism>
<sequence>MKNCRKSAAALALALSATMVGAGAAQAAPDLSVDVAPGVNYRAYHDGTAAVISIESGSLIVEDGRFQIRAATGEVLAGVPLEFNYDDIAFPIEARVEGNTARLTPVLSMDRARYNPVALPFEDSAPWKTPYDREVAAWTRMTTTISMASTVSAVIGAVGTGTIGCLLGGIAGTALTGPLATLFGAGPIAGCLIGAGALAPIGAIIGAFLIGAPVAIAAFIQYQSTINAPFPAK</sequence>
<evidence type="ECO:0000256" key="1">
    <source>
        <dbReference type="SAM" id="Phobius"/>
    </source>
</evidence>
<feature type="transmembrane region" description="Helical" evidence="1">
    <location>
        <begin position="197"/>
        <end position="220"/>
    </location>
</feature>
<keyword evidence="1" id="KW-0812">Transmembrane</keyword>
<evidence type="ECO:0000313" key="4">
    <source>
        <dbReference type="EMBL" id="MFC3961519.1"/>
    </source>
</evidence>
<name>A0ABV8DPF4_9NOCA</name>
<keyword evidence="5" id="KW-1185">Reference proteome</keyword>
<dbReference type="EMBL" id="JBHSAX010000005">
    <property type="protein sequence ID" value="MFC3961519.1"/>
    <property type="molecule type" value="Genomic_DNA"/>
</dbReference>
<dbReference type="Proteomes" id="UP001595696">
    <property type="component" value="Unassembled WGS sequence"/>
</dbReference>
<proteinExistence type="predicted"/>
<keyword evidence="1" id="KW-0472">Membrane</keyword>
<comment type="caution">
    <text evidence="4">The sequence shown here is derived from an EMBL/GenBank/DDBJ whole genome shotgun (WGS) entry which is preliminary data.</text>
</comment>
<feature type="chain" id="PRO_5046202197" description="DUF8020 domain-containing protein" evidence="2">
    <location>
        <begin position="28"/>
        <end position="233"/>
    </location>
</feature>
<keyword evidence="1" id="KW-1133">Transmembrane helix</keyword>
<dbReference type="InterPro" id="IPR058333">
    <property type="entry name" value="DUF8020"/>
</dbReference>
<dbReference type="RefSeq" id="WP_378611269.1">
    <property type="nucleotide sequence ID" value="NZ_JBHSAX010000005.1"/>
</dbReference>
<evidence type="ECO:0000313" key="5">
    <source>
        <dbReference type="Proteomes" id="UP001595696"/>
    </source>
</evidence>
<dbReference type="Pfam" id="PF26059">
    <property type="entry name" value="DUF8020"/>
    <property type="match status" value="1"/>
</dbReference>
<protein>
    <recommendedName>
        <fullName evidence="3">DUF8020 domain-containing protein</fullName>
    </recommendedName>
</protein>
<evidence type="ECO:0000259" key="3">
    <source>
        <dbReference type="Pfam" id="PF26059"/>
    </source>
</evidence>
<reference evidence="5" key="1">
    <citation type="journal article" date="2019" name="Int. J. Syst. Evol. Microbiol.">
        <title>The Global Catalogue of Microorganisms (GCM) 10K type strain sequencing project: providing services to taxonomists for standard genome sequencing and annotation.</title>
        <authorList>
            <consortium name="The Broad Institute Genomics Platform"/>
            <consortium name="The Broad Institute Genome Sequencing Center for Infectious Disease"/>
            <person name="Wu L."/>
            <person name="Ma J."/>
        </authorList>
    </citation>
    <scope>NUCLEOTIDE SEQUENCE [LARGE SCALE GENOMIC DNA]</scope>
    <source>
        <strain evidence="5">CGMCC 4.7330</strain>
    </source>
</reference>
<feature type="domain" description="DUF8020" evidence="3">
    <location>
        <begin position="38"/>
        <end position="106"/>
    </location>
</feature>
<accession>A0ABV8DPF4</accession>
<gene>
    <name evidence="4" type="ORF">ACFO0B_05895</name>
</gene>
<feature type="signal peptide" evidence="2">
    <location>
        <begin position="1"/>
        <end position="27"/>
    </location>
</feature>